<dbReference type="Pfam" id="PF13839">
    <property type="entry name" value="PC-Esterase"/>
    <property type="match status" value="1"/>
</dbReference>
<accession>A0AAV1E1U4</accession>
<protein>
    <submittedName>
        <fullName evidence="10">OLC1v1014036C2</fullName>
    </submittedName>
</protein>
<organism evidence="10 11">
    <name type="scientific">Oldenlandia corymbosa var. corymbosa</name>
    <dbReference type="NCBI Taxonomy" id="529605"/>
    <lineage>
        <taxon>Eukaryota</taxon>
        <taxon>Viridiplantae</taxon>
        <taxon>Streptophyta</taxon>
        <taxon>Embryophyta</taxon>
        <taxon>Tracheophyta</taxon>
        <taxon>Spermatophyta</taxon>
        <taxon>Magnoliopsida</taxon>
        <taxon>eudicotyledons</taxon>
        <taxon>Gunneridae</taxon>
        <taxon>Pentapetalae</taxon>
        <taxon>asterids</taxon>
        <taxon>lamiids</taxon>
        <taxon>Gentianales</taxon>
        <taxon>Rubiaceae</taxon>
        <taxon>Rubioideae</taxon>
        <taxon>Spermacoceae</taxon>
        <taxon>Hedyotis-Oldenlandia complex</taxon>
        <taxon>Oldenlandia</taxon>
    </lineage>
</organism>
<evidence type="ECO:0000256" key="5">
    <source>
        <dbReference type="ARBA" id="ARBA00022989"/>
    </source>
</evidence>
<dbReference type="EMBL" id="OX459124">
    <property type="protein sequence ID" value="CAI9113432.1"/>
    <property type="molecule type" value="Genomic_DNA"/>
</dbReference>
<dbReference type="PANTHER" id="PTHR32285:SF372">
    <property type="entry name" value="PROTEIN TRICHOME BIREFRINGENCE-LIKE 43"/>
    <property type="match status" value="1"/>
</dbReference>
<keyword evidence="11" id="KW-1185">Reference proteome</keyword>
<feature type="domain" description="Trichome birefringence-like N-terminal" evidence="9">
    <location>
        <begin position="38"/>
        <end position="91"/>
    </location>
</feature>
<dbReference type="Pfam" id="PF14416">
    <property type="entry name" value="PMR5N"/>
    <property type="match status" value="1"/>
</dbReference>
<gene>
    <name evidence="10" type="ORF">OLC1_LOCUS20451</name>
</gene>
<evidence type="ECO:0000256" key="6">
    <source>
        <dbReference type="ARBA" id="ARBA00023136"/>
    </source>
</evidence>
<dbReference type="GO" id="GO:0016413">
    <property type="term" value="F:O-acetyltransferase activity"/>
    <property type="evidence" value="ECO:0007669"/>
    <property type="project" value="InterPro"/>
</dbReference>
<evidence type="ECO:0000256" key="1">
    <source>
        <dbReference type="ARBA" id="ARBA00004167"/>
    </source>
</evidence>
<keyword evidence="6" id="KW-0472">Membrane</keyword>
<keyword evidence="5" id="KW-1133">Transmembrane helix</keyword>
<dbReference type="InterPro" id="IPR025846">
    <property type="entry name" value="TBL_N"/>
</dbReference>
<keyword evidence="7" id="KW-0732">Signal</keyword>
<evidence type="ECO:0000313" key="10">
    <source>
        <dbReference type="EMBL" id="CAI9113432.1"/>
    </source>
</evidence>
<dbReference type="Proteomes" id="UP001161247">
    <property type="component" value="Chromosome 7"/>
</dbReference>
<dbReference type="GO" id="GO:0016020">
    <property type="term" value="C:membrane"/>
    <property type="evidence" value="ECO:0007669"/>
    <property type="project" value="UniProtKB-SubCell"/>
</dbReference>
<feature type="domain" description="Trichome birefringence-like C-terminal" evidence="8">
    <location>
        <begin position="92"/>
        <end position="361"/>
    </location>
</feature>
<dbReference type="GO" id="GO:0005794">
    <property type="term" value="C:Golgi apparatus"/>
    <property type="evidence" value="ECO:0007669"/>
    <property type="project" value="TreeGrafter"/>
</dbReference>
<keyword evidence="3" id="KW-0812">Transmembrane</keyword>
<evidence type="ECO:0000256" key="4">
    <source>
        <dbReference type="ARBA" id="ARBA00022968"/>
    </source>
</evidence>
<comment type="subcellular location">
    <subcellularLocation>
        <location evidence="1">Membrane</location>
        <topology evidence="1">Single-pass membrane protein</topology>
    </subcellularLocation>
</comment>
<dbReference type="InterPro" id="IPR029962">
    <property type="entry name" value="TBL"/>
</dbReference>
<evidence type="ECO:0000259" key="9">
    <source>
        <dbReference type="Pfam" id="PF14416"/>
    </source>
</evidence>
<evidence type="ECO:0000313" key="11">
    <source>
        <dbReference type="Proteomes" id="UP001161247"/>
    </source>
</evidence>
<dbReference type="AlphaFoldDB" id="A0AAV1E1U4"/>
<evidence type="ECO:0000256" key="3">
    <source>
        <dbReference type="ARBA" id="ARBA00022692"/>
    </source>
</evidence>
<keyword evidence="4" id="KW-0735">Signal-anchor</keyword>
<dbReference type="PANTHER" id="PTHR32285">
    <property type="entry name" value="PROTEIN TRICHOME BIREFRINGENCE-LIKE 9-RELATED"/>
    <property type="match status" value="1"/>
</dbReference>
<dbReference type="InterPro" id="IPR026057">
    <property type="entry name" value="TBL_C"/>
</dbReference>
<evidence type="ECO:0000256" key="2">
    <source>
        <dbReference type="ARBA" id="ARBA00007727"/>
    </source>
</evidence>
<reference evidence="10" key="1">
    <citation type="submission" date="2023-03" db="EMBL/GenBank/DDBJ databases">
        <authorList>
            <person name="Julca I."/>
        </authorList>
    </citation>
    <scope>NUCLEOTIDE SEQUENCE</scope>
</reference>
<sequence>MGALTTALLVMMVMVSVFPPIFGEEKEIMRTRKMSRRKCNIYKGRWVYDAHSNPLYNSRDCPFIEKVFDCQKNGRPDQTYLKFRWQPTDCDLPRFDGRSFLQKLRGKRIMFVGDSLGLNQWQSLTCMLHKAIPRSRFTLTRTGGISTFSFDEYNVKISLARNAFLVDILSTKIGHVLNLNSISNGKIWLQNDILIFDSWHWWIHTGRQQAWDYIQDGKKIYKDMNRLIAFEKALRTWARWVQYHIDPNKIKVFFQETSPFHIDASEWGGRTATDCQRQRNPLKPPYPAGPDPTEAVVKRVLRSIANAPPTNRVNLLEITSLSQLRVDAHPTIYGLGGKHLPDCSHWCLPGVPDTWNQLLYATLLY</sequence>
<comment type="similarity">
    <text evidence="2">Belongs to the PC-esterase family. TBL subfamily.</text>
</comment>
<evidence type="ECO:0000256" key="7">
    <source>
        <dbReference type="SAM" id="SignalP"/>
    </source>
</evidence>
<proteinExistence type="inferred from homology"/>
<feature type="signal peptide" evidence="7">
    <location>
        <begin position="1"/>
        <end position="23"/>
    </location>
</feature>
<evidence type="ECO:0000259" key="8">
    <source>
        <dbReference type="Pfam" id="PF13839"/>
    </source>
</evidence>
<feature type="chain" id="PRO_5043651122" evidence="7">
    <location>
        <begin position="24"/>
        <end position="365"/>
    </location>
</feature>
<name>A0AAV1E1U4_OLDCO</name>